<dbReference type="Gene3D" id="3.30.70.270">
    <property type="match status" value="1"/>
</dbReference>
<dbReference type="EC" id="2.7.7.65" evidence="2"/>
<dbReference type="GO" id="GO:0052621">
    <property type="term" value="F:diguanylate cyclase activity"/>
    <property type="evidence" value="ECO:0007669"/>
    <property type="project" value="UniProtKB-EC"/>
</dbReference>
<organism evidence="6 7">
    <name type="scientific">Aliivibrio wodanis</name>
    <dbReference type="NCBI Taxonomy" id="80852"/>
    <lineage>
        <taxon>Bacteria</taxon>
        <taxon>Pseudomonadati</taxon>
        <taxon>Pseudomonadota</taxon>
        <taxon>Gammaproteobacteria</taxon>
        <taxon>Vibrionales</taxon>
        <taxon>Vibrionaceae</taxon>
        <taxon>Aliivibrio</taxon>
    </lineage>
</organism>
<evidence type="ECO:0000256" key="4">
    <source>
        <dbReference type="SAM" id="Phobius"/>
    </source>
</evidence>
<dbReference type="SMART" id="SM00267">
    <property type="entry name" value="GGDEF"/>
    <property type="match status" value="1"/>
</dbReference>
<dbReference type="PANTHER" id="PTHR45138">
    <property type="entry name" value="REGULATORY COMPONENTS OF SENSORY TRANSDUCTION SYSTEM"/>
    <property type="match status" value="1"/>
</dbReference>
<dbReference type="CDD" id="cd01949">
    <property type="entry name" value="GGDEF"/>
    <property type="match status" value="1"/>
</dbReference>
<keyword evidence="4" id="KW-0472">Membrane</keyword>
<gene>
    <name evidence="6" type="ORF">AWOD_II_0809</name>
</gene>
<evidence type="ECO:0000256" key="1">
    <source>
        <dbReference type="ARBA" id="ARBA00001946"/>
    </source>
</evidence>
<dbReference type="InterPro" id="IPR050469">
    <property type="entry name" value="Diguanylate_Cyclase"/>
</dbReference>
<feature type="domain" description="GGDEF" evidence="5">
    <location>
        <begin position="239"/>
        <end position="368"/>
    </location>
</feature>
<evidence type="ECO:0000259" key="5">
    <source>
        <dbReference type="PROSITE" id="PS50887"/>
    </source>
</evidence>
<dbReference type="PROSITE" id="PS50887">
    <property type="entry name" value="GGDEF"/>
    <property type="match status" value="1"/>
</dbReference>
<dbReference type="NCBIfam" id="TIGR00254">
    <property type="entry name" value="GGDEF"/>
    <property type="match status" value="1"/>
</dbReference>
<dbReference type="PATRIC" id="fig|80852.17.peg.3595"/>
<dbReference type="KEGG" id="awd:AWOD_II_0809"/>
<dbReference type="HOGENOM" id="CLU_930488_0_0_6"/>
<dbReference type="OrthoDB" id="9803824at2"/>
<feature type="transmembrane region" description="Helical" evidence="4">
    <location>
        <begin position="21"/>
        <end position="41"/>
    </location>
</feature>
<comment type="cofactor">
    <cofactor evidence="1">
        <name>Mg(2+)</name>
        <dbReference type="ChEBI" id="CHEBI:18420"/>
    </cofactor>
</comment>
<keyword evidence="7" id="KW-1185">Reference proteome</keyword>
<evidence type="ECO:0000256" key="3">
    <source>
        <dbReference type="ARBA" id="ARBA00034247"/>
    </source>
</evidence>
<comment type="catalytic activity">
    <reaction evidence="3">
        <text>2 GTP = 3',3'-c-di-GMP + 2 diphosphate</text>
        <dbReference type="Rhea" id="RHEA:24898"/>
        <dbReference type="ChEBI" id="CHEBI:33019"/>
        <dbReference type="ChEBI" id="CHEBI:37565"/>
        <dbReference type="ChEBI" id="CHEBI:58805"/>
        <dbReference type="EC" id="2.7.7.65"/>
    </reaction>
</comment>
<sequence>MKIMQFTRIQRLRFSSYFLEQVYLPYAKFSYVPIFMFLSFLIGDVMHFGEAAFWPAIYRLILCSIMLSATYYIKNYRPKALQTGEVLLLLSGSLFLVYIAELAFAINDTNYQDGIMLVLVYIGTFSRLSLKYSATALTGALVIYLIGISPTMYVVDQPKEVERLTLYFSAYILCLTACIRRELEYINQFKQTQQIRSQQLTLAAQSAKLKIMALTDPLTELHNRLYLQQVIEPSIKIGQPLAIMMVDVDHFKRINDQFGHIKGDRVLQKLATVMKNVIGKKGAVIRFGGEEFLIICDIQQQHDFEQLADKLLNSVHCIAAGNNSLSVSIGTYYTPNLSQHLDDAIHRADECLYQSKNKGRNCITHYQYSVPVR</sequence>
<dbReference type="FunFam" id="3.30.70.270:FF:000001">
    <property type="entry name" value="Diguanylate cyclase domain protein"/>
    <property type="match status" value="1"/>
</dbReference>
<accession>A0A090ID22</accession>
<reference evidence="7" key="1">
    <citation type="submission" date="2014-09" db="EMBL/GenBank/DDBJ databases">
        <authorList>
            <person name="Hjerde E."/>
        </authorList>
    </citation>
    <scope>NUCLEOTIDE SEQUENCE [LARGE SCALE GENOMIC DNA]</scope>
    <source>
        <strain evidence="7">06/09/139</strain>
    </source>
</reference>
<feature type="transmembrane region" description="Helical" evidence="4">
    <location>
        <begin position="137"/>
        <end position="155"/>
    </location>
</feature>
<evidence type="ECO:0000313" key="7">
    <source>
        <dbReference type="Proteomes" id="UP000032427"/>
    </source>
</evidence>
<feature type="transmembrane region" description="Helical" evidence="4">
    <location>
        <begin position="85"/>
        <end position="105"/>
    </location>
</feature>
<dbReference type="InterPro" id="IPR043128">
    <property type="entry name" value="Rev_trsase/Diguanyl_cyclase"/>
</dbReference>
<dbReference type="AlphaFoldDB" id="A0A090ID22"/>
<dbReference type="SUPFAM" id="SSF55073">
    <property type="entry name" value="Nucleotide cyclase"/>
    <property type="match status" value="1"/>
</dbReference>
<name>A0A090ID22_9GAMM</name>
<dbReference type="EMBL" id="LN554847">
    <property type="protein sequence ID" value="CED57434.1"/>
    <property type="molecule type" value="Genomic_DNA"/>
</dbReference>
<dbReference type="PANTHER" id="PTHR45138:SF9">
    <property type="entry name" value="DIGUANYLATE CYCLASE DGCM-RELATED"/>
    <property type="match status" value="1"/>
</dbReference>
<keyword evidence="4" id="KW-0812">Transmembrane</keyword>
<keyword evidence="4" id="KW-1133">Transmembrane helix</keyword>
<dbReference type="STRING" id="80852.AWOD_II_0809"/>
<protein>
    <recommendedName>
        <fullName evidence="2">diguanylate cyclase</fullName>
        <ecNumber evidence="2">2.7.7.65</ecNumber>
    </recommendedName>
</protein>
<dbReference type="InterPro" id="IPR029787">
    <property type="entry name" value="Nucleotide_cyclase"/>
</dbReference>
<evidence type="ECO:0000256" key="2">
    <source>
        <dbReference type="ARBA" id="ARBA00012528"/>
    </source>
</evidence>
<dbReference type="InterPro" id="IPR000160">
    <property type="entry name" value="GGDEF_dom"/>
</dbReference>
<proteinExistence type="predicted"/>
<feature type="transmembrane region" description="Helical" evidence="4">
    <location>
        <begin position="53"/>
        <end position="73"/>
    </location>
</feature>
<dbReference type="Pfam" id="PF00990">
    <property type="entry name" value="GGDEF"/>
    <property type="match status" value="1"/>
</dbReference>
<evidence type="ECO:0000313" key="6">
    <source>
        <dbReference type="EMBL" id="CED57434.1"/>
    </source>
</evidence>
<dbReference type="Proteomes" id="UP000032427">
    <property type="component" value="Chromosome 2"/>
</dbReference>